<proteinExistence type="predicted"/>
<dbReference type="EMBL" id="CAJOBC010081775">
    <property type="protein sequence ID" value="CAF4276846.1"/>
    <property type="molecule type" value="Genomic_DNA"/>
</dbReference>
<dbReference type="Proteomes" id="UP000682733">
    <property type="component" value="Unassembled WGS sequence"/>
</dbReference>
<feature type="compositionally biased region" description="Low complexity" evidence="1">
    <location>
        <begin position="388"/>
        <end position="405"/>
    </location>
</feature>
<comment type="caution">
    <text evidence="3">The sequence shown here is derived from an EMBL/GenBank/DDBJ whole genome shotgun (WGS) entry which is preliminary data.</text>
</comment>
<dbReference type="Proteomes" id="UP000681722">
    <property type="component" value="Unassembled WGS sequence"/>
</dbReference>
<dbReference type="EMBL" id="CAJOBA010035954">
    <property type="protein sequence ID" value="CAF4013974.1"/>
    <property type="molecule type" value="Genomic_DNA"/>
</dbReference>
<dbReference type="EMBL" id="CAJNOQ010016471">
    <property type="protein sequence ID" value="CAF1381601.1"/>
    <property type="molecule type" value="Genomic_DNA"/>
</dbReference>
<dbReference type="Gene3D" id="3.40.630.40">
    <property type="entry name" value="Zn-dependent exopeptidases"/>
    <property type="match status" value="1"/>
</dbReference>
<dbReference type="OrthoDB" id="71260at2759"/>
<keyword evidence="6" id="KW-1185">Reference proteome</keyword>
<protein>
    <submittedName>
        <fullName evidence="3">Uncharacterized protein</fullName>
    </submittedName>
</protein>
<evidence type="ECO:0000256" key="1">
    <source>
        <dbReference type="SAM" id="MobiDB-lite"/>
    </source>
</evidence>
<feature type="region of interest" description="Disordered" evidence="1">
    <location>
        <begin position="384"/>
        <end position="436"/>
    </location>
</feature>
<evidence type="ECO:0000313" key="4">
    <source>
        <dbReference type="EMBL" id="CAF4013974.1"/>
    </source>
</evidence>
<reference evidence="3" key="1">
    <citation type="submission" date="2021-02" db="EMBL/GenBank/DDBJ databases">
        <authorList>
            <person name="Nowell W R."/>
        </authorList>
    </citation>
    <scope>NUCLEOTIDE SEQUENCE</scope>
</reference>
<sequence>LLWYDLFKRMFYTILIVILIQPTCLLSVDVDNKREEMLNNNYSHILSSKDIDKYFTLVTTIDKPISLKKYYGMQDLSINYYPGTINIILSVPHDGDLKSNLNTRPLGGCKKQNSSSTKCIYQHPCPMAYKMNQIDCPISRGRDTNTRLLALALRYELNKLINLKPFVIINRIQRLKVDMNRFIDEATFGYGENMKAWMLYHFYIQHARELIVRNIGKGILFDIHSQSHIEGWVEIGYLITSEQLKNGKYSFRKSTLTSTLPFNETELITGYKSLGYFIEKYNYPATPSPSHPKPPYSSYYEWGYIIDEYGARLRTDNFSAIMIESPSKQLLNKTRLFFYAKSLAKALADYLIELNIIEEFSENIKMNRRVVSYKTTIISEINGKHNSTDNYSTSTSPYSSEQSQNGGNDPNKILQNPIETRNSSDFLRSYYDPEQT</sequence>
<gene>
    <name evidence="3" type="ORF">GPM918_LOCUS32356</name>
    <name evidence="2" type="ORF">OVA965_LOCUS24138</name>
    <name evidence="5" type="ORF">SRO942_LOCUS33025</name>
    <name evidence="4" type="ORF">TMI583_LOCUS24861</name>
</gene>
<feature type="compositionally biased region" description="Polar residues" evidence="1">
    <location>
        <begin position="413"/>
        <end position="426"/>
    </location>
</feature>
<evidence type="ECO:0000313" key="5">
    <source>
        <dbReference type="EMBL" id="CAF4276846.1"/>
    </source>
</evidence>
<accession>A0A815JS32</accession>
<evidence type="ECO:0000313" key="6">
    <source>
        <dbReference type="Proteomes" id="UP000663829"/>
    </source>
</evidence>
<dbReference type="Proteomes" id="UP000677228">
    <property type="component" value="Unassembled WGS sequence"/>
</dbReference>
<name>A0A815JS32_9BILA</name>
<organism evidence="3 6">
    <name type="scientific">Didymodactylos carnosus</name>
    <dbReference type="NCBI Taxonomy" id="1234261"/>
    <lineage>
        <taxon>Eukaryota</taxon>
        <taxon>Metazoa</taxon>
        <taxon>Spiralia</taxon>
        <taxon>Gnathifera</taxon>
        <taxon>Rotifera</taxon>
        <taxon>Eurotatoria</taxon>
        <taxon>Bdelloidea</taxon>
        <taxon>Philodinida</taxon>
        <taxon>Philodinidae</taxon>
        <taxon>Didymodactylos</taxon>
    </lineage>
</organism>
<feature type="non-terminal residue" evidence="3">
    <location>
        <position position="1"/>
    </location>
</feature>
<dbReference type="AlphaFoldDB" id="A0A815JS32"/>
<dbReference type="EMBL" id="CAJNOK010014418">
    <property type="protein sequence ID" value="CAF1204309.1"/>
    <property type="molecule type" value="Genomic_DNA"/>
</dbReference>
<dbReference type="Proteomes" id="UP000663829">
    <property type="component" value="Unassembled WGS sequence"/>
</dbReference>
<evidence type="ECO:0000313" key="3">
    <source>
        <dbReference type="EMBL" id="CAF1381601.1"/>
    </source>
</evidence>
<evidence type="ECO:0000313" key="2">
    <source>
        <dbReference type="EMBL" id="CAF1204309.1"/>
    </source>
</evidence>